<sequence>MKPIANALPISVSEQARLLNIPVAQIRRIYQGATNIPAAALEKMATLQRIWTALEESSTASAYTNPEAEHDAITDRFQQLQYKTKSRRLHLEYEAFLIEDRALLLIEKMRLMQQLVTAGSEEGINKKELDLQKDGLEEKINNAGHSRLPAIRMELALVKDMEQGIEEVLRKNIRFEI</sequence>
<reference evidence="1 2" key="1">
    <citation type="submission" date="2021-11" db="EMBL/GenBank/DDBJ databases">
        <title>Genomic of Niabella pedocola.</title>
        <authorList>
            <person name="Wu T."/>
        </authorList>
    </citation>
    <scope>NUCLEOTIDE SEQUENCE [LARGE SCALE GENOMIC DNA]</scope>
    <source>
        <strain evidence="1 2">JCM 31011</strain>
    </source>
</reference>
<organism evidence="1 2">
    <name type="scientific">Niabella pedocola</name>
    <dbReference type="NCBI Taxonomy" id="1752077"/>
    <lineage>
        <taxon>Bacteria</taxon>
        <taxon>Pseudomonadati</taxon>
        <taxon>Bacteroidota</taxon>
        <taxon>Chitinophagia</taxon>
        <taxon>Chitinophagales</taxon>
        <taxon>Chitinophagaceae</taxon>
        <taxon>Niabella</taxon>
    </lineage>
</organism>
<evidence type="ECO:0008006" key="3">
    <source>
        <dbReference type="Google" id="ProtNLM"/>
    </source>
</evidence>
<keyword evidence="2" id="KW-1185">Reference proteome</keyword>
<evidence type="ECO:0000313" key="2">
    <source>
        <dbReference type="Proteomes" id="UP001199816"/>
    </source>
</evidence>
<gene>
    <name evidence="1" type="ORF">LQ567_04950</name>
</gene>
<comment type="caution">
    <text evidence="1">The sequence shown here is derived from an EMBL/GenBank/DDBJ whole genome shotgun (WGS) entry which is preliminary data.</text>
</comment>
<name>A0ABS8PLW9_9BACT</name>
<evidence type="ECO:0000313" key="1">
    <source>
        <dbReference type="EMBL" id="MCD2422099.1"/>
    </source>
</evidence>
<accession>A0ABS8PLW9</accession>
<dbReference type="RefSeq" id="WP_231003002.1">
    <property type="nucleotide sequence ID" value="NZ_JAJNEC010000004.1"/>
</dbReference>
<proteinExistence type="predicted"/>
<dbReference type="EMBL" id="JAJNEC010000004">
    <property type="protein sequence ID" value="MCD2422099.1"/>
    <property type="molecule type" value="Genomic_DNA"/>
</dbReference>
<dbReference type="Proteomes" id="UP001199816">
    <property type="component" value="Unassembled WGS sequence"/>
</dbReference>
<protein>
    <recommendedName>
        <fullName evidence="3">HTH cro/C1-type domain-containing protein</fullName>
    </recommendedName>
</protein>